<dbReference type="SUPFAM" id="SSF53756">
    <property type="entry name" value="UDP-Glycosyltransferase/glycogen phosphorylase"/>
    <property type="match status" value="1"/>
</dbReference>
<protein>
    <recommendedName>
        <fullName evidence="3">Glycosyl transferase family 1 domain-containing protein</fullName>
    </recommendedName>
</protein>
<dbReference type="AlphaFoldDB" id="A0A564WCX1"/>
<dbReference type="Pfam" id="PF13692">
    <property type="entry name" value="Glyco_trans_1_4"/>
    <property type="match status" value="1"/>
</dbReference>
<dbReference type="Proteomes" id="UP000326641">
    <property type="component" value="Unassembled WGS sequence"/>
</dbReference>
<accession>A0A564WCX1</accession>
<dbReference type="Gene3D" id="3.40.50.2000">
    <property type="entry name" value="Glycogen Phosphorylase B"/>
    <property type="match status" value="2"/>
</dbReference>
<evidence type="ECO:0008006" key="3">
    <source>
        <dbReference type="Google" id="ProtNLM"/>
    </source>
</evidence>
<organism evidence="1 2">
    <name type="scientific">Candidatus Defluviicoccus seviourii</name>
    <dbReference type="NCBI Taxonomy" id="2565273"/>
    <lineage>
        <taxon>Bacteria</taxon>
        <taxon>Pseudomonadati</taxon>
        <taxon>Pseudomonadota</taxon>
        <taxon>Alphaproteobacteria</taxon>
        <taxon>Rhodospirillales</taxon>
        <taxon>Rhodospirillaceae</taxon>
        <taxon>Defluviicoccus</taxon>
    </lineage>
</organism>
<reference evidence="1" key="1">
    <citation type="submission" date="2018-11" db="EMBL/GenBank/DDBJ databases">
        <authorList>
            <person name="Onetto C."/>
        </authorList>
    </citation>
    <scope>NUCLEOTIDE SEQUENCE [LARGE SCALE GENOMIC DNA]</scope>
</reference>
<proteinExistence type="predicted"/>
<dbReference type="PANTHER" id="PTHR12526">
    <property type="entry name" value="GLYCOSYLTRANSFERASE"/>
    <property type="match status" value="1"/>
</dbReference>
<dbReference type="PANTHER" id="PTHR12526:SF630">
    <property type="entry name" value="GLYCOSYLTRANSFERASE"/>
    <property type="match status" value="1"/>
</dbReference>
<keyword evidence="2" id="KW-1185">Reference proteome</keyword>
<sequence>MRRIHVIAARFLNTSGTLEIGGVETYIQLLATAVSGEFATTVYQPSAAPYETTLPNINVIGMGKLSIHSMVQTIENRYLSHDDLLLFSTEHFSCRHTFNRVIVIQHGVSWDLPTPLLTTRQVALRAEGAYRVYLSYYMYRKLRHFRNVVCVDYNYINWWRTLSTTLHRTRTFYCIPNCAGRGFEMTGPRRDNAIVTLCFARRFVEIRGLRLFLGAISMLLSRFATLRILLCGSGSQELMELCRRICISEPRVQHLMAGYDEMPSVLARSDIVVIPSLGSEGTTFSAVEAMAMGCCVVATNVGGLTNIIIDGYNGFLVNPDVESLVEKLTFLLSNRSVMISVGAQAREIYRHALSFERWRERWMSVISNIYTSS</sequence>
<evidence type="ECO:0000313" key="1">
    <source>
        <dbReference type="EMBL" id="VUX46340.1"/>
    </source>
</evidence>
<dbReference type="EMBL" id="UXAT02000013">
    <property type="protein sequence ID" value="VUX46340.1"/>
    <property type="molecule type" value="Genomic_DNA"/>
</dbReference>
<evidence type="ECO:0000313" key="2">
    <source>
        <dbReference type="Proteomes" id="UP000326641"/>
    </source>
</evidence>
<name>A0A564WCX1_9PROT</name>
<comment type="caution">
    <text evidence="1">The sequence shown here is derived from an EMBL/GenBank/DDBJ whole genome shotgun (WGS) entry which is preliminary data.</text>
</comment>
<gene>
    <name evidence="1" type="ORF">DF3PA_200022</name>
</gene>
<dbReference type="CDD" id="cd03801">
    <property type="entry name" value="GT4_PimA-like"/>
    <property type="match status" value="1"/>
</dbReference>